<accession>A0AA39PIM8</accession>
<reference evidence="2" key="1">
    <citation type="submission" date="2023-06" db="EMBL/GenBank/DDBJ databases">
        <authorList>
            <consortium name="Lawrence Berkeley National Laboratory"/>
            <person name="Ahrendt S."/>
            <person name="Sahu N."/>
            <person name="Indic B."/>
            <person name="Wong-Bajracharya J."/>
            <person name="Merenyi Z."/>
            <person name="Ke H.-M."/>
            <person name="Monk M."/>
            <person name="Kocsube S."/>
            <person name="Drula E."/>
            <person name="Lipzen A."/>
            <person name="Balint B."/>
            <person name="Henrissat B."/>
            <person name="Andreopoulos B."/>
            <person name="Martin F.M."/>
            <person name="Harder C.B."/>
            <person name="Rigling D."/>
            <person name="Ford K.L."/>
            <person name="Foster G.D."/>
            <person name="Pangilinan J."/>
            <person name="Papanicolaou A."/>
            <person name="Barry K."/>
            <person name="LaButti K."/>
            <person name="Viragh M."/>
            <person name="Koriabine M."/>
            <person name="Yan M."/>
            <person name="Riley R."/>
            <person name="Champramary S."/>
            <person name="Plett K.L."/>
            <person name="Tsai I.J."/>
            <person name="Slot J."/>
            <person name="Sipos G."/>
            <person name="Plett J."/>
            <person name="Nagy L.G."/>
            <person name="Grigoriev I.V."/>
        </authorList>
    </citation>
    <scope>NUCLEOTIDE SEQUENCE</scope>
    <source>
        <strain evidence="2">ICMP 16352</strain>
    </source>
</reference>
<gene>
    <name evidence="2" type="ORF">IW261DRAFT_1604978</name>
</gene>
<evidence type="ECO:0000313" key="2">
    <source>
        <dbReference type="EMBL" id="KAK0484764.1"/>
    </source>
</evidence>
<feature type="compositionally biased region" description="Low complexity" evidence="1">
    <location>
        <begin position="16"/>
        <end position="29"/>
    </location>
</feature>
<proteinExistence type="predicted"/>
<feature type="compositionally biased region" description="Low complexity" evidence="1">
    <location>
        <begin position="36"/>
        <end position="54"/>
    </location>
</feature>
<keyword evidence="3" id="KW-1185">Reference proteome</keyword>
<evidence type="ECO:0000256" key="1">
    <source>
        <dbReference type="SAM" id="MobiDB-lite"/>
    </source>
</evidence>
<dbReference type="AlphaFoldDB" id="A0AA39PIM8"/>
<evidence type="ECO:0008006" key="4">
    <source>
        <dbReference type="Google" id="ProtNLM"/>
    </source>
</evidence>
<organism evidence="2 3">
    <name type="scientific">Armillaria novae-zelandiae</name>
    <dbReference type="NCBI Taxonomy" id="153914"/>
    <lineage>
        <taxon>Eukaryota</taxon>
        <taxon>Fungi</taxon>
        <taxon>Dikarya</taxon>
        <taxon>Basidiomycota</taxon>
        <taxon>Agaricomycotina</taxon>
        <taxon>Agaricomycetes</taxon>
        <taxon>Agaricomycetidae</taxon>
        <taxon>Agaricales</taxon>
        <taxon>Marasmiineae</taxon>
        <taxon>Physalacriaceae</taxon>
        <taxon>Armillaria</taxon>
    </lineage>
</organism>
<dbReference type="EMBL" id="JAUEPR010000005">
    <property type="protein sequence ID" value="KAK0484764.1"/>
    <property type="molecule type" value="Genomic_DNA"/>
</dbReference>
<sequence>MSYYSPQGPPPGQQGGYYPQGPPQGYDQGQYGGPPQGYAGPPQGYQPQPQPQTVIIQQQEEKSSGCCGTCLACFAGICCFCCADVVLSYVSSTPALPGYVADSLNLRFQFLAVAVDFDDFMPIQLLVFLSSDRFGSQGVVNLGNMASEAQQQLEDQLRENYHAIRLQQLRVVQRFVSALFPKLAPEILPPSTVLAIIISVDFHPVV</sequence>
<comment type="caution">
    <text evidence="2">The sequence shown here is derived from an EMBL/GenBank/DDBJ whole genome shotgun (WGS) entry which is preliminary data.</text>
</comment>
<feature type="region of interest" description="Disordered" evidence="1">
    <location>
        <begin position="1"/>
        <end position="54"/>
    </location>
</feature>
<evidence type="ECO:0000313" key="3">
    <source>
        <dbReference type="Proteomes" id="UP001175227"/>
    </source>
</evidence>
<name>A0AA39PIM8_9AGAR</name>
<protein>
    <recommendedName>
        <fullName evidence="4">Cysteine-rich transmembrane CYSTM domain-containing protein</fullName>
    </recommendedName>
</protein>
<dbReference type="Proteomes" id="UP001175227">
    <property type="component" value="Unassembled WGS sequence"/>
</dbReference>